<comment type="subcellular location">
    <subcellularLocation>
        <location evidence="1">Cytoplasm</location>
    </subcellularLocation>
</comment>
<reference evidence="6" key="1">
    <citation type="submission" date="2023-09" db="UniProtKB">
        <authorList>
            <consortium name="Ensembl"/>
        </authorList>
    </citation>
    <scope>IDENTIFICATION</scope>
</reference>
<keyword evidence="3" id="KW-0963">Cytoplasm</keyword>
<dbReference type="PANTHER" id="PTHR46545:SF1">
    <property type="entry name" value="LEUCINE-RICH REPEAT-CONTAINING PROTEIN 51"/>
    <property type="match status" value="1"/>
</dbReference>
<dbReference type="PROSITE" id="PS51450">
    <property type="entry name" value="LRR"/>
    <property type="match status" value="1"/>
</dbReference>
<dbReference type="InterPro" id="IPR032675">
    <property type="entry name" value="LRR_dom_sf"/>
</dbReference>
<evidence type="ECO:0000256" key="1">
    <source>
        <dbReference type="ARBA" id="ARBA00004496"/>
    </source>
</evidence>
<evidence type="ECO:0000256" key="2">
    <source>
        <dbReference type="ARBA" id="ARBA00014223"/>
    </source>
</evidence>
<accession>A0A3B4ZJ31</accession>
<dbReference type="SUPFAM" id="SSF52075">
    <property type="entry name" value="Outer arm dynein light chain 1"/>
    <property type="match status" value="1"/>
</dbReference>
<evidence type="ECO:0000256" key="4">
    <source>
        <dbReference type="ARBA" id="ARBA00022614"/>
    </source>
</evidence>
<proteinExistence type="predicted"/>
<dbReference type="Gene3D" id="3.80.10.10">
    <property type="entry name" value="Ribonuclease Inhibitor"/>
    <property type="match status" value="1"/>
</dbReference>
<dbReference type="AlphaFoldDB" id="A0A3B4ZJ31"/>
<name>A0A3B4ZJ31_9TELE</name>
<dbReference type="PANTHER" id="PTHR46545">
    <property type="entry name" value="LEUCINE-RICH REPEAT-CONTAINING PROTEIN 51"/>
    <property type="match status" value="1"/>
</dbReference>
<keyword evidence="5" id="KW-0677">Repeat</keyword>
<protein>
    <recommendedName>
        <fullName evidence="2">Leucine-rich repeat-containing protein 51</fullName>
    </recommendedName>
</protein>
<dbReference type="GeneTree" id="ENSGT00510000047925"/>
<sequence length="183" mass="20849">MYGPPVDLSCKAMQCVADALLELPRSGLRPLNTTADNKYLSRSLRLSYNNVTDLDGLQDTLSHFLAQPLKLAWLDLSFNKLIHITPVRLRSFLQELRVLYLHGNQIGQLSEVDKLVQLQHLHTITLHGNAIENCKGYRWRPPFLYLSTTMDFSAVTPEDRVLANVWRHSTNRSKSSKDSKPAH</sequence>
<dbReference type="STRING" id="144197.ENSSPAP00000007641"/>
<dbReference type="GO" id="GO:0005737">
    <property type="term" value="C:cytoplasm"/>
    <property type="evidence" value="ECO:0007669"/>
    <property type="project" value="UniProtKB-SubCell"/>
</dbReference>
<keyword evidence="4" id="KW-0433">Leucine-rich repeat</keyword>
<evidence type="ECO:0000256" key="5">
    <source>
        <dbReference type="ARBA" id="ARBA00022737"/>
    </source>
</evidence>
<evidence type="ECO:0000313" key="6">
    <source>
        <dbReference type="Ensembl" id="ENSSPAP00000007641.1"/>
    </source>
</evidence>
<dbReference type="Ensembl" id="ENSSPAT00000007788.1">
    <property type="protein sequence ID" value="ENSSPAP00000007641.1"/>
    <property type="gene ID" value="ENSSPAG00000005789.1"/>
</dbReference>
<organism evidence="6">
    <name type="scientific">Stegastes partitus</name>
    <name type="common">bicolor damselfish</name>
    <dbReference type="NCBI Taxonomy" id="144197"/>
    <lineage>
        <taxon>Eukaryota</taxon>
        <taxon>Metazoa</taxon>
        <taxon>Chordata</taxon>
        <taxon>Craniata</taxon>
        <taxon>Vertebrata</taxon>
        <taxon>Euteleostomi</taxon>
        <taxon>Actinopterygii</taxon>
        <taxon>Neopterygii</taxon>
        <taxon>Teleostei</taxon>
        <taxon>Neoteleostei</taxon>
        <taxon>Acanthomorphata</taxon>
        <taxon>Ovalentaria</taxon>
        <taxon>Pomacentridae</taxon>
        <taxon>Stegastes</taxon>
    </lineage>
</organism>
<dbReference type="InterPro" id="IPR001611">
    <property type="entry name" value="Leu-rich_rpt"/>
</dbReference>
<evidence type="ECO:0000256" key="3">
    <source>
        <dbReference type="ARBA" id="ARBA00022490"/>
    </source>
</evidence>